<dbReference type="GO" id="GO:0006164">
    <property type="term" value="P:purine nucleotide biosynthetic process"/>
    <property type="evidence" value="ECO:0007669"/>
    <property type="project" value="TreeGrafter"/>
</dbReference>
<evidence type="ECO:0000256" key="3">
    <source>
        <dbReference type="ARBA" id="ARBA00022723"/>
    </source>
</evidence>
<evidence type="ECO:0000256" key="11">
    <source>
        <dbReference type="ARBA" id="ARBA00061444"/>
    </source>
</evidence>
<evidence type="ECO:0000256" key="1">
    <source>
        <dbReference type="ARBA" id="ARBA00004996"/>
    </source>
</evidence>
<keyword evidence="6 12" id="KW-0418">Kinase</keyword>
<evidence type="ECO:0000256" key="8">
    <source>
        <dbReference type="ARBA" id="ARBA00022842"/>
    </source>
</evidence>
<organism evidence="14 15">
    <name type="scientific">Dubosiella newyorkensis</name>
    <dbReference type="NCBI Taxonomy" id="1862672"/>
    <lineage>
        <taxon>Bacteria</taxon>
        <taxon>Bacillati</taxon>
        <taxon>Bacillota</taxon>
        <taxon>Erysipelotrichia</taxon>
        <taxon>Erysipelotrichales</taxon>
        <taxon>Erysipelotrichaceae</taxon>
        <taxon>Dubosiella</taxon>
    </lineage>
</organism>
<sequence length="321" mass="34587">MINKTIIFALNSSKELAQQICDELGVELGKCEVKHFSDGEILVELGESVRGKDVYFIQSTNKPVNANLMELLIGIDACKRASAGSINAVIPYFGYARQDRKAKPRQPISSKLVASLLERAGANRVITMDLHATQIQGFFDIPADDITTLPLIGQHLKEVTKGEDLVVVSPDHGGVVRARRLAEMLNAPIAIIDKRRPKPNVAEAMNLIGDVSGKTAIIIDDMVDTAGTLTSGINMLKEKGALKVYAACSHGILSGPAVERLQKANLEEFICTNTIDQTLNQEKFPEMKVISVAPLIAATIGAIETNSSLSSALQGALEEDK</sequence>
<dbReference type="Pfam" id="PF14572">
    <property type="entry name" value="Pribosyl_synth"/>
    <property type="match status" value="1"/>
</dbReference>
<proteinExistence type="inferred from homology"/>
<evidence type="ECO:0000256" key="4">
    <source>
        <dbReference type="ARBA" id="ARBA00022727"/>
    </source>
</evidence>
<dbReference type="AlphaFoldDB" id="A0A1U7NPR8"/>
<gene>
    <name evidence="12" type="primary">prs</name>
    <name evidence="14" type="ORF">BO225_01980</name>
</gene>
<dbReference type="InterPro" id="IPR000836">
    <property type="entry name" value="PRTase_dom"/>
</dbReference>
<dbReference type="GO" id="GO:0004749">
    <property type="term" value="F:ribose phosphate diphosphokinase activity"/>
    <property type="evidence" value="ECO:0007669"/>
    <property type="project" value="UniProtKB-UniRule"/>
</dbReference>
<dbReference type="Proteomes" id="UP000186705">
    <property type="component" value="Unassembled WGS sequence"/>
</dbReference>
<protein>
    <recommendedName>
        <fullName evidence="12">Ribose-phosphate pyrophosphokinase</fullName>
        <shortName evidence="12">RPPK</shortName>
        <ecNumber evidence="12">2.7.6.1</ecNumber>
    </recommendedName>
    <alternativeName>
        <fullName evidence="12">5-phospho-D-ribosyl alpha-1-diphosphate synthase</fullName>
    </alternativeName>
    <alternativeName>
        <fullName evidence="12">Phosphoribosyl diphosphate synthase</fullName>
    </alternativeName>
    <alternativeName>
        <fullName evidence="12">Phosphoribosyl pyrophosphate synthase</fullName>
        <shortName evidence="12">P-Rib-PP synthase</shortName>
        <shortName evidence="12">PRPP synthase</shortName>
        <shortName evidence="12">PRPPase</shortName>
    </alternativeName>
</protein>
<feature type="binding site" evidence="12">
    <location>
        <begin position="224"/>
        <end position="228"/>
    </location>
    <ligand>
        <name>D-ribose 5-phosphate</name>
        <dbReference type="ChEBI" id="CHEBI:78346"/>
    </ligand>
</feature>
<feature type="active site" evidence="12">
    <location>
        <position position="194"/>
    </location>
</feature>
<evidence type="ECO:0000256" key="9">
    <source>
        <dbReference type="ARBA" id="ARBA00049535"/>
    </source>
</evidence>
<feature type="binding site" evidence="12">
    <location>
        <position position="171"/>
    </location>
    <ligand>
        <name>Mg(2+)</name>
        <dbReference type="ChEBI" id="CHEBI:18420"/>
    </ligand>
</feature>
<dbReference type="STRING" id="1862672.BO225_01980"/>
<evidence type="ECO:0000256" key="5">
    <source>
        <dbReference type="ARBA" id="ARBA00022741"/>
    </source>
</evidence>
<dbReference type="SUPFAM" id="SSF53271">
    <property type="entry name" value="PRTase-like"/>
    <property type="match status" value="1"/>
</dbReference>
<comment type="subcellular location">
    <subcellularLocation>
        <location evidence="12">Cytoplasm</location>
    </subcellularLocation>
</comment>
<dbReference type="GO" id="GO:0016301">
    <property type="term" value="F:kinase activity"/>
    <property type="evidence" value="ECO:0007669"/>
    <property type="project" value="UniProtKB-KW"/>
</dbReference>
<feature type="binding site" evidence="12">
    <location>
        <position position="196"/>
    </location>
    <ligand>
        <name>D-ribose 5-phosphate</name>
        <dbReference type="ChEBI" id="CHEBI:78346"/>
    </ligand>
</feature>
<dbReference type="GeneID" id="78274715"/>
<dbReference type="Gene3D" id="3.40.50.2020">
    <property type="match status" value="2"/>
</dbReference>
<dbReference type="InterPro" id="IPR029099">
    <property type="entry name" value="Pribosyltran_N"/>
</dbReference>
<dbReference type="GO" id="GO:0005524">
    <property type="term" value="F:ATP binding"/>
    <property type="evidence" value="ECO:0007669"/>
    <property type="project" value="UniProtKB-KW"/>
</dbReference>
<keyword evidence="5 12" id="KW-0547">Nucleotide-binding</keyword>
<dbReference type="PANTHER" id="PTHR10210:SF41">
    <property type="entry name" value="RIBOSE-PHOSPHATE PYROPHOSPHOKINASE 1, CHLOROPLASTIC"/>
    <property type="match status" value="1"/>
</dbReference>
<dbReference type="SMART" id="SM01400">
    <property type="entry name" value="Pribosyltran_N"/>
    <property type="match status" value="1"/>
</dbReference>
<dbReference type="GO" id="GO:0005737">
    <property type="term" value="C:cytoplasm"/>
    <property type="evidence" value="ECO:0007669"/>
    <property type="project" value="UniProtKB-SubCell"/>
</dbReference>
<keyword evidence="15" id="KW-1185">Reference proteome</keyword>
<dbReference type="InterPro" id="IPR037515">
    <property type="entry name" value="Rib-P_diPkinase_bac"/>
</dbReference>
<dbReference type="EC" id="2.7.6.1" evidence="12"/>
<evidence type="ECO:0000313" key="15">
    <source>
        <dbReference type="Proteomes" id="UP000186705"/>
    </source>
</evidence>
<keyword evidence="12" id="KW-0963">Cytoplasm</keyword>
<dbReference type="HAMAP" id="MF_00583_B">
    <property type="entry name" value="RibP_PPkinase_B"/>
    <property type="match status" value="1"/>
</dbReference>
<comment type="pathway">
    <text evidence="1 12">Metabolic intermediate biosynthesis; 5-phospho-alpha-D-ribose 1-diphosphate biosynthesis; 5-phospho-alpha-D-ribose 1-diphosphate from D-ribose 5-phosphate (route I): step 1/1.</text>
</comment>
<comment type="function">
    <text evidence="10 12">Involved in the biosynthesis of the central metabolite phospho-alpha-D-ribosyl-1-pyrophosphate (PRPP) via the transfer of pyrophosphoryl group from ATP to 1-hydroxyl of ribose-5-phosphate (Rib-5-P).</text>
</comment>
<feature type="binding site" evidence="12">
    <location>
        <begin position="97"/>
        <end position="98"/>
    </location>
    <ligand>
        <name>ATP</name>
        <dbReference type="ChEBI" id="CHEBI:30616"/>
    </ligand>
</feature>
<reference evidence="14 15" key="1">
    <citation type="submission" date="2016-11" db="EMBL/GenBank/DDBJ databases">
        <title>Description of two novel members of the family Erysipelotrichaceae: Ileibacterium lipovorans gen. nov., sp. nov. and Dubosiella newyorkensis, gen. nov., sp. nov.</title>
        <authorList>
            <person name="Cox L.M."/>
            <person name="Sohn J."/>
            <person name="Tyrrell K.L."/>
            <person name="Citron D.M."/>
            <person name="Lawson P.A."/>
            <person name="Patel N.B."/>
            <person name="Iizumi T."/>
            <person name="Perez-Perez G.I."/>
            <person name="Goldstein E.J."/>
            <person name="Blaser M.J."/>
        </authorList>
    </citation>
    <scope>NUCLEOTIDE SEQUENCE [LARGE SCALE GENOMIC DNA]</scope>
    <source>
        <strain evidence="14 15">NYU-BL-A4</strain>
    </source>
</reference>
<dbReference type="Pfam" id="PF13793">
    <property type="entry name" value="Pribosyltran_N"/>
    <property type="match status" value="1"/>
</dbReference>
<comment type="similarity">
    <text evidence="11 12">Belongs to the ribose-phosphate pyrophosphokinase family. Class I subfamily.</text>
</comment>
<dbReference type="EMBL" id="MPKA01000044">
    <property type="protein sequence ID" value="OLU47636.1"/>
    <property type="molecule type" value="Genomic_DNA"/>
</dbReference>
<evidence type="ECO:0000256" key="2">
    <source>
        <dbReference type="ARBA" id="ARBA00022679"/>
    </source>
</evidence>
<feature type="binding site" evidence="12">
    <location>
        <position position="131"/>
    </location>
    <ligand>
        <name>Mg(2+)</name>
        <dbReference type="ChEBI" id="CHEBI:18420"/>
    </ligand>
</feature>
<keyword evidence="7 12" id="KW-0067">ATP-binding</keyword>
<evidence type="ECO:0000256" key="6">
    <source>
        <dbReference type="ARBA" id="ARBA00022777"/>
    </source>
</evidence>
<comment type="caution">
    <text evidence="14">The sequence shown here is derived from an EMBL/GenBank/DDBJ whole genome shotgun (WGS) entry which is preliminary data.</text>
</comment>
<dbReference type="GO" id="GO:0000287">
    <property type="term" value="F:magnesium ion binding"/>
    <property type="evidence" value="ECO:0007669"/>
    <property type="project" value="UniProtKB-UniRule"/>
</dbReference>
<evidence type="ECO:0000313" key="14">
    <source>
        <dbReference type="EMBL" id="OLU47636.1"/>
    </source>
</evidence>
<dbReference type="FunFam" id="3.40.50.2020:FF:000001">
    <property type="entry name" value="Ribose-phosphate pyrophosphokinase"/>
    <property type="match status" value="1"/>
</dbReference>
<dbReference type="NCBIfam" id="TIGR01251">
    <property type="entry name" value="ribP_PPkin"/>
    <property type="match status" value="1"/>
</dbReference>
<name>A0A1U7NPR8_9FIRM</name>
<keyword evidence="8 12" id="KW-0460">Magnesium</keyword>
<feature type="binding site" evidence="12">
    <location>
        <position position="220"/>
    </location>
    <ligand>
        <name>D-ribose 5-phosphate</name>
        <dbReference type="ChEBI" id="CHEBI:78346"/>
    </ligand>
</feature>
<dbReference type="NCBIfam" id="NF002320">
    <property type="entry name" value="PRK01259.1"/>
    <property type="match status" value="1"/>
</dbReference>
<dbReference type="RefSeq" id="WP_076340608.1">
    <property type="nucleotide sequence ID" value="NZ_CAJTMI010000001.1"/>
</dbReference>
<dbReference type="UniPathway" id="UPA00087">
    <property type="reaction ID" value="UER00172"/>
</dbReference>
<feature type="domain" description="Ribose-phosphate pyrophosphokinase N-terminal" evidence="13">
    <location>
        <begin position="6"/>
        <end position="121"/>
    </location>
</feature>
<accession>A0A1U7NPR8</accession>
<keyword evidence="2 12" id="KW-0808">Transferase</keyword>
<comment type="catalytic activity">
    <reaction evidence="9 12">
        <text>D-ribose 5-phosphate + ATP = 5-phospho-alpha-D-ribose 1-diphosphate + AMP + H(+)</text>
        <dbReference type="Rhea" id="RHEA:15609"/>
        <dbReference type="ChEBI" id="CHEBI:15378"/>
        <dbReference type="ChEBI" id="CHEBI:30616"/>
        <dbReference type="ChEBI" id="CHEBI:58017"/>
        <dbReference type="ChEBI" id="CHEBI:78346"/>
        <dbReference type="ChEBI" id="CHEBI:456215"/>
        <dbReference type="EC" id="2.7.6.1"/>
    </reaction>
</comment>
<evidence type="ECO:0000256" key="7">
    <source>
        <dbReference type="ARBA" id="ARBA00022840"/>
    </source>
</evidence>
<keyword evidence="4 12" id="KW-0545">Nucleotide biosynthesis</keyword>
<evidence type="ECO:0000256" key="12">
    <source>
        <dbReference type="HAMAP-Rule" id="MF_00583"/>
    </source>
</evidence>
<dbReference type="InterPro" id="IPR005946">
    <property type="entry name" value="Rib-P_diPkinase"/>
</dbReference>
<dbReference type="InterPro" id="IPR029057">
    <property type="entry name" value="PRTase-like"/>
</dbReference>
<dbReference type="GO" id="GO:0002189">
    <property type="term" value="C:ribose phosphate diphosphokinase complex"/>
    <property type="evidence" value="ECO:0007669"/>
    <property type="project" value="TreeGrafter"/>
</dbReference>
<comment type="subunit">
    <text evidence="12">Homohexamer.</text>
</comment>
<dbReference type="PANTHER" id="PTHR10210">
    <property type="entry name" value="RIBOSE-PHOSPHATE DIPHOSPHOKINASE FAMILY MEMBER"/>
    <property type="match status" value="1"/>
</dbReference>
<feature type="binding site" evidence="12">
    <location>
        <begin position="38"/>
        <end position="40"/>
    </location>
    <ligand>
        <name>ATP</name>
        <dbReference type="ChEBI" id="CHEBI:30616"/>
    </ligand>
</feature>
<dbReference type="OrthoDB" id="9777067at2"/>
<dbReference type="GO" id="GO:0006015">
    <property type="term" value="P:5-phosphoribose 1-diphosphate biosynthetic process"/>
    <property type="evidence" value="ECO:0007669"/>
    <property type="project" value="UniProtKB-UniRule"/>
</dbReference>
<evidence type="ECO:0000256" key="10">
    <source>
        <dbReference type="ARBA" id="ARBA00054914"/>
    </source>
</evidence>
<dbReference type="CDD" id="cd06223">
    <property type="entry name" value="PRTases_typeI"/>
    <property type="match status" value="1"/>
</dbReference>
<comment type="cofactor">
    <cofactor evidence="12">
        <name>Mg(2+)</name>
        <dbReference type="ChEBI" id="CHEBI:18420"/>
    </cofactor>
    <text evidence="12">Binds 2 Mg(2+) ions per subunit.</text>
</comment>
<evidence type="ECO:0000259" key="13">
    <source>
        <dbReference type="Pfam" id="PF13793"/>
    </source>
</evidence>
<keyword evidence="3 12" id="KW-0479">Metal-binding</keyword>